<name>A0ACD3AWP3_9AGAR</name>
<evidence type="ECO:0000313" key="2">
    <source>
        <dbReference type="Proteomes" id="UP000308600"/>
    </source>
</evidence>
<evidence type="ECO:0000313" key="1">
    <source>
        <dbReference type="EMBL" id="TFK69397.1"/>
    </source>
</evidence>
<dbReference type="EMBL" id="ML208331">
    <property type="protein sequence ID" value="TFK69397.1"/>
    <property type="molecule type" value="Genomic_DNA"/>
</dbReference>
<reference evidence="1 2" key="1">
    <citation type="journal article" date="2019" name="Nat. Ecol. Evol.">
        <title>Megaphylogeny resolves global patterns of mushroom evolution.</title>
        <authorList>
            <person name="Varga T."/>
            <person name="Krizsan K."/>
            <person name="Foldi C."/>
            <person name="Dima B."/>
            <person name="Sanchez-Garcia M."/>
            <person name="Sanchez-Ramirez S."/>
            <person name="Szollosi G.J."/>
            <person name="Szarkandi J.G."/>
            <person name="Papp V."/>
            <person name="Albert L."/>
            <person name="Andreopoulos W."/>
            <person name="Angelini C."/>
            <person name="Antonin V."/>
            <person name="Barry K.W."/>
            <person name="Bougher N.L."/>
            <person name="Buchanan P."/>
            <person name="Buyck B."/>
            <person name="Bense V."/>
            <person name="Catcheside P."/>
            <person name="Chovatia M."/>
            <person name="Cooper J."/>
            <person name="Damon W."/>
            <person name="Desjardin D."/>
            <person name="Finy P."/>
            <person name="Geml J."/>
            <person name="Haridas S."/>
            <person name="Hughes K."/>
            <person name="Justo A."/>
            <person name="Karasinski D."/>
            <person name="Kautmanova I."/>
            <person name="Kiss B."/>
            <person name="Kocsube S."/>
            <person name="Kotiranta H."/>
            <person name="LaButti K.M."/>
            <person name="Lechner B.E."/>
            <person name="Liimatainen K."/>
            <person name="Lipzen A."/>
            <person name="Lukacs Z."/>
            <person name="Mihaltcheva S."/>
            <person name="Morgado L.N."/>
            <person name="Niskanen T."/>
            <person name="Noordeloos M.E."/>
            <person name="Ohm R.A."/>
            <person name="Ortiz-Santana B."/>
            <person name="Ovrebo C."/>
            <person name="Racz N."/>
            <person name="Riley R."/>
            <person name="Savchenko A."/>
            <person name="Shiryaev A."/>
            <person name="Soop K."/>
            <person name="Spirin V."/>
            <person name="Szebenyi C."/>
            <person name="Tomsovsky M."/>
            <person name="Tulloss R.E."/>
            <person name="Uehling J."/>
            <person name="Grigoriev I.V."/>
            <person name="Vagvolgyi C."/>
            <person name="Papp T."/>
            <person name="Martin F.M."/>
            <person name="Miettinen O."/>
            <person name="Hibbett D.S."/>
            <person name="Nagy L.G."/>
        </authorList>
    </citation>
    <scope>NUCLEOTIDE SEQUENCE [LARGE SCALE GENOMIC DNA]</scope>
    <source>
        <strain evidence="1 2">NL-1719</strain>
    </source>
</reference>
<organism evidence="1 2">
    <name type="scientific">Pluteus cervinus</name>
    <dbReference type="NCBI Taxonomy" id="181527"/>
    <lineage>
        <taxon>Eukaryota</taxon>
        <taxon>Fungi</taxon>
        <taxon>Dikarya</taxon>
        <taxon>Basidiomycota</taxon>
        <taxon>Agaricomycotina</taxon>
        <taxon>Agaricomycetes</taxon>
        <taxon>Agaricomycetidae</taxon>
        <taxon>Agaricales</taxon>
        <taxon>Pluteineae</taxon>
        <taxon>Pluteaceae</taxon>
        <taxon>Pluteus</taxon>
    </lineage>
</organism>
<accession>A0ACD3AWP3</accession>
<protein>
    <submittedName>
        <fullName evidence="1">Uncharacterized protein</fullName>
    </submittedName>
</protein>
<keyword evidence="2" id="KW-1185">Reference proteome</keyword>
<dbReference type="Proteomes" id="UP000308600">
    <property type="component" value="Unassembled WGS sequence"/>
</dbReference>
<proteinExistence type="predicted"/>
<gene>
    <name evidence="1" type="ORF">BDN72DRAFT_613355</name>
</gene>
<sequence>MRSPVKAVVNIERDSVTTRATGWGTQDAVVTRDKLVFCFSTRRKMVERPCSNCGEVYPPSQLKRCARFLIFISRECQHAHWKTGHKESCVPLSKVDSSNPAAFERAQEAIDKQLGRWISTWNLVLWTFGLLCFDLPNQVDNYHLTHIPVISLTPRSNMSNPAQSYKIKSGEVWTHERCESTYPELSFTPVEELEPNRARMIITMDDDTEEGVMRRTWLITCRLSRIETYREIPEDYSRGIASCWVDVLSSIFDKGNVEEANRVWSICETPDLHRAILYELMARRMVQRIIPSLGISSVLSPSTVSWTNPAFHTITRIVVPSPTGSDP</sequence>